<evidence type="ECO:0000313" key="2">
    <source>
        <dbReference type="Proteomes" id="UP000275846"/>
    </source>
</evidence>
<dbReference type="EMBL" id="UYSU01036148">
    <property type="protein sequence ID" value="VDL97274.1"/>
    <property type="molecule type" value="Genomic_DNA"/>
</dbReference>
<dbReference type="Proteomes" id="UP000275846">
    <property type="component" value="Unassembled WGS sequence"/>
</dbReference>
<reference evidence="3" key="1">
    <citation type="submission" date="2016-06" db="UniProtKB">
        <authorList>
            <consortium name="WormBaseParasite"/>
        </authorList>
    </citation>
    <scope>IDENTIFICATION</scope>
</reference>
<dbReference type="AlphaFoldDB" id="A0A183T341"/>
<dbReference type="WBParaSite" id="SSLN_0001131201-mRNA-1">
    <property type="protein sequence ID" value="SSLN_0001131201-mRNA-1"/>
    <property type="gene ID" value="SSLN_0001131201"/>
</dbReference>
<accession>A0A183T341</accession>
<organism evidence="3">
    <name type="scientific">Schistocephalus solidus</name>
    <name type="common">Tapeworm</name>
    <dbReference type="NCBI Taxonomy" id="70667"/>
    <lineage>
        <taxon>Eukaryota</taxon>
        <taxon>Metazoa</taxon>
        <taxon>Spiralia</taxon>
        <taxon>Lophotrochozoa</taxon>
        <taxon>Platyhelminthes</taxon>
        <taxon>Cestoda</taxon>
        <taxon>Eucestoda</taxon>
        <taxon>Diphyllobothriidea</taxon>
        <taxon>Diphyllobothriidae</taxon>
        <taxon>Schistocephalus</taxon>
    </lineage>
</organism>
<name>A0A183T341_SCHSO</name>
<evidence type="ECO:0000313" key="3">
    <source>
        <dbReference type="WBParaSite" id="SSLN_0001131201-mRNA-1"/>
    </source>
</evidence>
<gene>
    <name evidence="1" type="ORF">SSLN_LOCUS10889</name>
</gene>
<evidence type="ECO:0000313" key="1">
    <source>
        <dbReference type="EMBL" id="VDL97274.1"/>
    </source>
</evidence>
<keyword evidence="2" id="KW-1185">Reference proteome</keyword>
<protein>
    <submittedName>
        <fullName evidence="3">DDE_Tnp_1_7 domain-containing protein</fullName>
    </submittedName>
</protein>
<reference evidence="1 2" key="2">
    <citation type="submission" date="2018-11" db="EMBL/GenBank/DDBJ databases">
        <authorList>
            <consortium name="Pathogen Informatics"/>
        </authorList>
    </citation>
    <scope>NUCLEOTIDE SEQUENCE [LARGE SCALE GENOMIC DNA]</scope>
    <source>
        <strain evidence="1 2">NST_G2</strain>
    </source>
</reference>
<sequence>MQCIVVKSASTRIYEHQLAVKRQDHLSQTAMHTLDTGHTFAWDTTRIVAACPFKKGREFLKAMHSDESCINRHIELDAANRHLKKKWKKREPIRTGSCTRRPLNGANNHASIDLFSRDYDVNCFCHICCPPAFDENPENQC</sequence>
<proteinExistence type="predicted"/>